<accession>A0AAD3D196</accession>
<comment type="caution">
    <text evidence="2">The sequence shown here is derived from an EMBL/GenBank/DDBJ whole genome shotgun (WGS) entry which is preliminary data.</text>
</comment>
<dbReference type="Proteomes" id="UP001054902">
    <property type="component" value="Unassembled WGS sequence"/>
</dbReference>
<keyword evidence="3" id="KW-1185">Reference proteome</keyword>
<dbReference type="InterPro" id="IPR002937">
    <property type="entry name" value="Amino_oxidase"/>
</dbReference>
<protein>
    <recommendedName>
        <fullName evidence="1">Amine oxidase domain-containing protein</fullName>
    </recommendedName>
</protein>
<dbReference type="PANTHER" id="PTHR10742:SF418">
    <property type="entry name" value="AMINE OXIDASE DOMAIN-CONTAINING PROTEIN"/>
    <property type="match status" value="1"/>
</dbReference>
<evidence type="ECO:0000313" key="2">
    <source>
        <dbReference type="EMBL" id="GFH56007.1"/>
    </source>
</evidence>
<dbReference type="SUPFAM" id="SSF51905">
    <property type="entry name" value="FAD/NAD(P)-binding domain"/>
    <property type="match status" value="1"/>
</dbReference>
<evidence type="ECO:0000259" key="1">
    <source>
        <dbReference type="Pfam" id="PF01593"/>
    </source>
</evidence>
<dbReference type="Gene3D" id="3.50.50.60">
    <property type="entry name" value="FAD/NAD(P)-binding domain"/>
    <property type="match status" value="1"/>
</dbReference>
<proteinExistence type="predicted"/>
<sequence length="493" mass="54761">MDVVIIGAGGAGLSAAKTLLKQPSSVISSVKIVEALSYIGGRIKADDEFIPGHRVDLGAEYIHGFKTILTEVVDESKDEWESRLDEDEELLEDIFIIAHADGGPDEKPTKNGEYGVYYLGKEDTLLRYDTDDADFQYLSEAIDNLKWEIEDDENDCVKEKTEEAVNISLGAYLDEHIEVPSRMSGILESGFGNTAACTDLYKISLSSTIDFEKYWEENEVAGDTRLHSKIGMVGVVDSIVEKHLKNDDRFSIHLNWTVASISRDSNGVTITSKDGTMLKADKAIVTVPPPIITSNDIVFDPPLPTWKLEAYKMVGMEGAIKIIVKFNQKVWPEKVQNVIAGDMPIPEIWFRSMKTKVNDGEYETCHLAVGFLTSKAADNLVRILEECVDQDRNEKAAQIILHQLSQMFKFDKHIVDDAYESAIIYDWKSIPSIKGGYMYPKVGMEKSDFHRMAKSIDSQLFFAGEATNTGACCTVQAAMETGKCAADEIIACT</sequence>
<dbReference type="EMBL" id="BLLK01000051">
    <property type="protein sequence ID" value="GFH56007.1"/>
    <property type="molecule type" value="Genomic_DNA"/>
</dbReference>
<name>A0AAD3D196_9STRA</name>
<dbReference type="AlphaFoldDB" id="A0AAD3D196"/>
<dbReference type="InterPro" id="IPR050281">
    <property type="entry name" value="Flavin_monoamine_oxidase"/>
</dbReference>
<dbReference type="Pfam" id="PF01593">
    <property type="entry name" value="Amino_oxidase"/>
    <property type="match status" value="1"/>
</dbReference>
<organism evidence="2 3">
    <name type="scientific">Chaetoceros tenuissimus</name>
    <dbReference type="NCBI Taxonomy" id="426638"/>
    <lineage>
        <taxon>Eukaryota</taxon>
        <taxon>Sar</taxon>
        <taxon>Stramenopiles</taxon>
        <taxon>Ochrophyta</taxon>
        <taxon>Bacillariophyta</taxon>
        <taxon>Coscinodiscophyceae</taxon>
        <taxon>Chaetocerotophycidae</taxon>
        <taxon>Chaetocerotales</taxon>
        <taxon>Chaetocerotaceae</taxon>
        <taxon>Chaetoceros</taxon>
    </lineage>
</organism>
<reference evidence="2 3" key="1">
    <citation type="journal article" date="2021" name="Sci. Rep.">
        <title>The genome of the diatom Chaetoceros tenuissimus carries an ancient integrated fragment of an extant virus.</title>
        <authorList>
            <person name="Hongo Y."/>
            <person name="Kimura K."/>
            <person name="Takaki Y."/>
            <person name="Yoshida Y."/>
            <person name="Baba S."/>
            <person name="Kobayashi G."/>
            <person name="Nagasaki K."/>
            <person name="Hano T."/>
            <person name="Tomaru Y."/>
        </authorList>
    </citation>
    <scope>NUCLEOTIDE SEQUENCE [LARGE SCALE GENOMIC DNA]</scope>
    <source>
        <strain evidence="2 3">NIES-3715</strain>
    </source>
</reference>
<evidence type="ECO:0000313" key="3">
    <source>
        <dbReference type="Proteomes" id="UP001054902"/>
    </source>
</evidence>
<dbReference type="Gene3D" id="3.90.660.10">
    <property type="match status" value="1"/>
</dbReference>
<dbReference type="InterPro" id="IPR036188">
    <property type="entry name" value="FAD/NAD-bd_sf"/>
</dbReference>
<feature type="domain" description="Amine oxidase" evidence="1">
    <location>
        <begin position="11"/>
        <end position="490"/>
    </location>
</feature>
<gene>
    <name evidence="2" type="ORF">CTEN210_12483</name>
</gene>
<dbReference type="PANTHER" id="PTHR10742">
    <property type="entry name" value="FLAVIN MONOAMINE OXIDASE"/>
    <property type="match status" value="1"/>
</dbReference>
<dbReference type="GO" id="GO:0016491">
    <property type="term" value="F:oxidoreductase activity"/>
    <property type="evidence" value="ECO:0007669"/>
    <property type="project" value="InterPro"/>
</dbReference>